<evidence type="ECO:0000256" key="7">
    <source>
        <dbReference type="ARBA" id="ARBA00022679"/>
    </source>
</evidence>
<evidence type="ECO:0000256" key="4">
    <source>
        <dbReference type="ARBA" id="ARBA00013795"/>
    </source>
</evidence>
<dbReference type="PANTHER" id="PTHR12468">
    <property type="entry name" value="GPI MANNOSYLTRANSFERASE 2"/>
    <property type="match status" value="1"/>
</dbReference>
<dbReference type="AlphaFoldDB" id="A0A1E4TH35"/>
<dbReference type="Proteomes" id="UP000095023">
    <property type="component" value="Unassembled WGS sequence"/>
</dbReference>
<keyword evidence="10 12" id="KW-1133">Transmembrane helix</keyword>
<evidence type="ECO:0000256" key="11">
    <source>
        <dbReference type="ARBA" id="ARBA00023136"/>
    </source>
</evidence>
<feature type="transmembrane region" description="Helical" evidence="12">
    <location>
        <begin position="113"/>
        <end position="136"/>
    </location>
</feature>
<evidence type="ECO:0000313" key="14">
    <source>
        <dbReference type="Proteomes" id="UP000095023"/>
    </source>
</evidence>
<evidence type="ECO:0000256" key="3">
    <source>
        <dbReference type="ARBA" id="ARBA00008698"/>
    </source>
</evidence>
<dbReference type="EC" id="2.4.1.-" evidence="12"/>
<keyword evidence="9 12" id="KW-0256">Endoplasmic reticulum</keyword>
<accession>A0A1E4TH35</accession>
<evidence type="ECO:0000256" key="1">
    <source>
        <dbReference type="ARBA" id="ARBA00004477"/>
    </source>
</evidence>
<feature type="transmembrane region" description="Helical" evidence="12">
    <location>
        <begin position="316"/>
        <end position="333"/>
    </location>
</feature>
<keyword evidence="5 12" id="KW-0337">GPI-anchor biosynthesis</keyword>
<dbReference type="GO" id="GO:0031501">
    <property type="term" value="C:mannosyltransferase complex"/>
    <property type="evidence" value="ECO:0007669"/>
    <property type="project" value="TreeGrafter"/>
</dbReference>
<gene>
    <name evidence="13" type="ORF">CANCADRAFT_25027</name>
</gene>
<comment type="pathway">
    <text evidence="2 12">Glycolipid biosynthesis; glycosylphosphatidylinositol-anchor biosynthesis.</text>
</comment>
<comment type="function">
    <text evidence="12">Mannosyltransferase involved in glycosylphosphatidylinositol-anchor biosynthesis.</text>
</comment>
<evidence type="ECO:0000256" key="5">
    <source>
        <dbReference type="ARBA" id="ARBA00022502"/>
    </source>
</evidence>
<feature type="transmembrane region" description="Helical" evidence="12">
    <location>
        <begin position="285"/>
        <end position="304"/>
    </location>
</feature>
<evidence type="ECO:0000256" key="10">
    <source>
        <dbReference type="ARBA" id="ARBA00022989"/>
    </source>
</evidence>
<dbReference type="EMBL" id="KV453842">
    <property type="protein sequence ID" value="ODV91074.1"/>
    <property type="molecule type" value="Genomic_DNA"/>
</dbReference>
<feature type="transmembrane region" description="Helical" evidence="12">
    <location>
        <begin position="148"/>
        <end position="170"/>
    </location>
</feature>
<feature type="transmembrane region" description="Helical" evidence="12">
    <location>
        <begin position="190"/>
        <end position="213"/>
    </location>
</feature>
<keyword evidence="11 12" id="KW-0472">Membrane</keyword>
<reference evidence="14" key="1">
    <citation type="submission" date="2016-02" db="EMBL/GenBank/DDBJ databases">
        <title>Comparative genomics of biotechnologically important yeasts.</title>
        <authorList>
            <consortium name="DOE Joint Genome Institute"/>
            <person name="Riley R."/>
            <person name="Haridas S."/>
            <person name="Wolfe K.H."/>
            <person name="Lopes M.R."/>
            <person name="Hittinger C.T."/>
            <person name="Goker M."/>
            <person name="Salamov A."/>
            <person name="Wisecaver J."/>
            <person name="Long T.M."/>
            <person name="Aerts A.L."/>
            <person name="Barry K."/>
            <person name="Choi C."/>
            <person name="Clum A."/>
            <person name="Coughlan A.Y."/>
            <person name="Deshpande S."/>
            <person name="Douglass A.P."/>
            <person name="Hanson S.J."/>
            <person name="Klenk H.-P."/>
            <person name="Labutti K."/>
            <person name="Lapidus A."/>
            <person name="Lindquist E."/>
            <person name="Lipzen A."/>
            <person name="Meier-Kolthoff J.P."/>
            <person name="Ohm R.A."/>
            <person name="Otillar R.P."/>
            <person name="Pangilinan J."/>
            <person name="Peng Y."/>
            <person name="Rokas A."/>
            <person name="Rosa C.A."/>
            <person name="Scheuner C."/>
            <person name="Sibirny A.A."/>
            <person name="Slot J.C."/>
            <person name="Stielow J.B."/>
            <person name="Sun H."/>
            <person name="Kurtzman C.P."/>
            <person name="Blackwell M."/>
            <person name="Jeffries T.W."/>
            <person name="Grigoriev I.V."/>
        </authorList>
    </citation>
    <scope>NUCLEOTIDE SEQUENCE [LARGE SCALE GENOMIC DNA]</scope>
    <source>
        <strain evidence="14">NRRL Y-17796</strain>
    </source>
</reference>
<keyword evidence="14" id="KW-1185">Reference proteome</keyword>
<comment type="similarity">
    <text evidence="3 12">Belongs to the PIGV family.</text>
</comment>
<feature type="transmembrane region" description="Helical" evidence="12">
    <location>
        <begin position="375"/>
        <end position="393"/>
    </location>
</feature>
<name>A0A1E4TH35_9ASCO</name>
<evidence type="ECO:0000313" key="13">
    <source>
        <dbReference type="EMBL" id="ODV91074.1"/>
    </source>
</evidence>
<evidence type="ECO:0000256" key="8">
    <source>
        <dbReference type="ARBA" id="ARBA00022692"/>
    </source>
</evidence>
<keyword evidence="8 12" id="KW-0812">Transmembrane</keyword>
<evidence type="ECO:0000256" key="9">
    <source>
        <dbReference type="ARBA" id="ARBA00022824"/>
    </source>
</evidence>
<feature type="transmembrane region" description="Helical" evidence="12">
    <location>
        <begin position="339"/>
        <end position="355"/>
    </location>
</feature>
<dbReference type="GO" id="GO:0006506">
    <property type="term" value="P:GPI anchor biosynthetic process"/>
    <property type="evidence" value="ECO:0007669"/>
    <property type="project" value="UniProtKB-UniPathway"/>
</dbReference>
<feature type="transmembrane region" description="Helical" evidence="12">
    <location>
        <begin position="21"/>
        <end position="44"/>
    </location>
</feature>
<dbReference type="GO" id="GO:0000009">
    <property type="term" value="F:alpha-1,6-mannosyltransferase activity"/>
    <property type="evidence" value="ECO:0007669"/>
    <property type="project" value="InterPro"/>
</dbReference>
<dbReference type="PANTHER" id="PTHR12468:SF2">
    <property type="entry name" value="GPI MANNOSYLTRANSFERASE 2"/>
    <property type="match status" value="1"/>
</dbReference>
<keyword evidence="6 12" id="KW-0328">Glycosyltransferase</keyword>
<evidence type="ECO:0000256" key="12">
    <source>
        <dbReference type="RuleBase" id="RU363112"/>
    </source>
</evidence>
<sequence>MASSIKAKPSFTPNGAKDVSIVLTSFLIFKLLLLSVALLVPYQFDTSASHMFTGPPWLLYVLHRLVAWDEIHFIEIALHGMQYEQNWAFSWIWCSVILRSGAKLAQLLGFDPAVGAALIGILSSNIFHLLACINLYHLTKTMFGQQRSIPLISTLLYIVSPAGIFLSVAYTESLFAFLSFLGAYFRAKGYLLIPGVIWGLSCGVRSNGLLWGVPSAIGLDELALWRLGRQIKIVIGGICIAGGFIGPQMTAYNRFCPGRPWCKRPIPLIYGFVQDKYWNVGFLRYWTLAQIPNFLFATPTIILFHMSARYYRGDIALHPYIFVQMMMLISAIFMWHVQIITRVASCLPIAYWYIAEMISHGARNPSIAKGSRYAVYYFILWTLSQAVLFAAFMPPA</sequence>
<evidence type="ECO:0000256" key="2">
    <source>
        <dbReference type="ARBA" id="ARBA00004687"/>
    </source>
</evidence>
<proteinExistence type="inferred from homology"/>
<dbReference type="UniPathway" id="UPA00196"/>
<dbReference type="GO" id="GO:0005789">
    <property type="term" value="C:endoplasmic reticulum membrane"/>
    <property type="evidence" value="ECO:0007669"/>
    <property type="project" value="UniProtKB-SubCell"/>
</dbReference>
<feature type="transmembrane region" description="Helical" evidence="12">
    <location>
        <begin position="233"/>
        <end position="251"/>
    </location>
</feature>
<evidence type="ECO:0000256" key="6">
    <source>
        <dbReference type="ARBA" id="ARBA00022676"/>
    </source>
</evidence>
<protein>
    <recommendedName>
        <fullName evidence="4 12">GPI mannosyltransferase 2</fullName>
        <ecNumber evidence="12">2.4.1.-</ecNumber>
    </recommendedName>
</protein>
<comment type="subcellular location">
    <subcellularLocation>
        <location evidence="1 12">Endoplasmic reticulum membrane</location>
        <topology evidence="1 12">Multi-pass membrane protein</topology>
    </subcellularLocation>
</comment>
<dbReference type="OrthoDB" id="10252502at2759"/>
<dbReference type="Pfam" id="PF04188">
    <property type="entry name" value="Mannosyl_trans2"/>
    <property type="match status" value="2"/>
</dbReference>
<keyword evidence="7 12" id="KW-0808">Transferase</keyword>
<dbReference type="InterPro" id="IPR007315">
    <property type="entry name" value="PIG-V/Gpi18"/>
</dbReference>
<organism evidence="13 14">
    <name type="scientific">Tortispora caseinolytica NRRL Y-17796</name>
    <dbReference type="NCBI Taxonomy" id="767744"/>
    <lineage>
        <taxon>Eukaryota</taxon>
        <taxon>Fungi</taxon>
        <taxon>Dikarya</taxon>
        <taxon>Ascomycota</taxon>
        <taxon>Saccharomycotina</taxon>
        <taxon>Trigonopsidomycetes</taxon>
        <taxon>Trigonopsidales</taxon>
        <taxon>Trigonopsidaceae</taxon>
        <taxon>Tortispora</taxon>
    </lineage>
</organism>
<dbReference type="GO" id="GO:0004376">
    <property type="term" value="F:GPI mannosyltransferase activity"/>
    <property type="evidence" value="ECO:0007669"/>
    <property type="project" value="InterPro"/>
</dbReference>